<dbReference type="Proteomes" id="UP000095283">
    <property type="component" value="Unplaced"/>
</dbReference>
<proteinExistence type="predicted"/>
<dbReference type="AlphaFoldDB" id="A0A1I7WFM1"/>
<accession>A0A1I7WFM1</accession>
<protein>
    <submittedName>
        <fullName evidence="2">Uncharacterized protein</fullName>
    </submittedName>
</protein>
<evidence type="ECO:0000313" key="1">
    <source>
        <dbReference type="Proteomes" id="UP000095283"/>
    </source>
</evidence>
<organism evidence="1 2">
    <name type="scientific">Heterorhabditis bacteriophora</name>
    <name type="common">Entomopathogenic nematode worm</name>
    <dbReference type="NCBI Taxonomy" id="37862"/>
    <lineage>
        <taxon>Eukaryota</taxon>
        <taxon>Metazoa</taxon>
        <taxon>Ecdysozoa</taxon>
        <taxon>Nematoda</taxon>
        <taxon>Chromadorea</taxon>
        <taxon>Rhabditida</taxon>
        <taxon>Rhabditina</taxon>
        <taxon>Rhabditomorpha</taxon>
        <taxon>Strongyloidea</taxon>
        <taxon>Heterorhabditidae</taxon>
        <taxon>Heterorhabditis</taxon>
    </lineage>
</organism>
<evidence type="ECO:0000313" key="2">
    <source>
        <dbReference type="WBParaSite" id="Hba_03753"/>
    </source>
</evidence>
<name>A0A1I7WFM1_HETBA</name>
<dbReference type="WBParaSite" id="Hba_03753">
    <property type="protein sequence ID" value="Hba_03753"/>
    <property type="gene ID" value="Hba_03753"/>
</dbReference>
<keyword evidence="1" id="KW-1185">Reference proteome</keyword>
<sequence>MIFISYLKFLLVRNSLYFHWWVFRLINKLLYANDGKFSLLNHSATF</sequence>
<reference evidence="2" key="1">
    <citation type="submission" date="2016-11" db="UniProtKB">
        <authorList>
            <consortium name="WormBaseParasite"/>
        </authorList>
    </citation>
    <scope>IDENTIFICATION</scope>
</reference>